<dbReference type="AlphaFoldDB" id="A0A1R4FP34"/>
<evidence type="ECO:0000313" key="2">
    <source>
        <dbReference type="Proteomes" id="UP000195766"/>
    </source>
</evidence>
<dbReference type="RefSeq" id="WP_087139979.1">
    <property type="nucleotide sequence ID" value="NZ_FUIE01000034.1"/>
</dbReference>
<reference evidence="1 2" key="1">
    <citation type="submission" date="2017-02" db="EMBL/GenBank/DDBJ databases">
        <authorList>
            <person name="Peterson S.W."/>
        </authorList>
    </citation>
    <scope>NUCLEOTIDE SEQUENCE [LARGE SCALE GENOMIC DNA]</scope>
    <source>
        <strain evidence="1 2">3F5N</strain>
    </source>
</reference>
<sequence>MTESSAVTGANGASAVSAGASFAESRALAVGAAVQAMAELAGAVLPDPADSLDRGVALSQVRAEQGQQGGAVVGGDMRVLAAQTGQAVAARLSAVSPIETGRIDRALTDFVRAVQDHARATPHLTAPAVVEPMLRALAAGLAREEGPAAARDSAVEQFARMVDAATASLERR</sequence>
<dbReference type="OrthoDB" id="7205901at2"/>
<accession>A0A1R4FP34</accession>
<dbReference type="EMBL" id="FUIE01000034">
    <property type="protein sequence ID" value="SJM57583.1"/>
    <property type="molecule type" value="Genomic_DNA"/>
</dbReference>
<organism evidence="1 2">
    <name type="scientific">Brevundimonas diminuta 3F5N</name>
    <dbReference type="NCBI Taxonomy" id="1255603"/>
    <lineage>
        <taxon>Bacteria</taxon>
        <taxon>Pseudomonadati</taxon>
        <taxon>Pseudomonadota</taxon>
        <taxon>Alphaproteobacteria</taxon>
        <taxon>Caulobacterales</taxon>
        <taxon>Caulobacteraceae</taxon>
        <taxon>Brevundimonas</taxon>
    </lineage>
</organism>
<name>A0A1R4FP34_BREDI</name>
<gene>
    <name evidence="1" type="ORF">FM111_05960</name>
</gene>
<dbReference type="Proteomes" id="UP000195766">
    <property type="component" value="Unassembled WGS sequence"/>
</dbReference>
<protein>
    <submittedName>
        <fullName evidence="1">Uncharacterized protein</fullName>
    </submittedName>
</protein>
<proteinExistence type="predicted"/>
<evidence type="ECO:0000313" key="1">
    <source>
        <dbReference type="EMBL" id="SJM57583.1"/>
    </source>
</evidence>